<keyword evidence="3" id="KW-0808">Transferase</keyword>
<dbReference type="RefSeq" id="WP_006845310.1">
    <property type="nucleotide sequence ID" value="NZ_CP026847.1"/>
</dbReference>
<comment type="similarity">
    <text evidence="1">Belongs to the bacterial sugar transferase family.</text>
</comment>
<accession>A0A7H1MNC3</accession>
<dbReference type="PANTHER" id="PTHR30576">
    <property type="entry name" value="COLANIC BIOSYNTHESIS UDP-GLUCOSE LIPID CARRIER TRANSFERASE"/>
    <property type="match status" value="1"/>
</dbReference>
<evidence type="ECO:0000313" key="4">
    <source>
        <dbReference type="Proteomes" id="UP000516446"/>
    </source>
</evidence>
<gene>
    <name evidence="3" type="ORF">FY536_06725</name>
</gene>
<organism evidence="3 4">
    <name type="scientific">Weissella koreensis</name>
    <dbReference type="NCBI Taxonomy" id="165096"/>
    <lineage>
        <taxon>Bacteria</taxon>
        <taxon>Bacillati</taxon>
        <taxon>Bacillota</taxon>
        <taxon>Bacilli</taxon>
        <taxon>Lactobacillales</taxon>
        <taxon>Lactobacillaceae</taxon>
        <taxon>Weissella</taxon>
    </lineage>
</organism>
<keyword evidence="4" id="KW-1185">Reference proteome</keyword>
<proteinExistence type="inferred from homology"/>
<feature type="domain" description="Bacterial sugar transferase" evidence="2">
    <location>
        <begin position="6"/>
        <end position="183"/>
    </location>
</feature>
<protein>
    <submittedName>
        <fullName evidence="3">Sugar transferase</fullName>
    </submittedName>
</protein>
<sequence length="203" mass="23005">MYRRAKRFLDTIIALCMLVILIIPMIIEALCIKMTSNGPVFFAQKRYGINSKIFTMYKFRSMRVDTPEISNQEFKNIGDYVTPVGRFLRKTSLDELPQLWNIVKGEMSIVGPRPLSDSDLYVVKLREKNGANLVRPGITGLAQINGRNNISDETKAALDNAYANHITLLGDLTILLRTVLNVLMVKDINKDIEDDVNNDINNL</sequence>
<evidence type="ECO:0000313" key="3">
    <source>
        <dbReference type="EMBL" id="QNT64959.1"/>
    </source>
</evidence>
<dbReference type="InterPro" id="IPR003362">
    <property type="entry name" value="Bact_transf"/>
</dbReference>
<dbReference type="Proteomes" id="UP000516446">
    <property type="component" value="Chromosome"/>
</dbReference>
<dbReference type="GO" id="GO:0016780">
    <property type="term" value="F:phosphotransferase activity, for other substituted phosphate groups"/>
    <property type="evidence" value="ECO:0007669"/>
    <property type="project" value="TreeGrafter"/>
</dbReference>
<evidence type="ECO:0000256" key="1">
    <source>
        <dbReference type="ARBA" id="ARBA00006464"/>
    </source>
</evidence>
<dbReference type="AlphaFoldDB" id="A0A7H1MNC3"/>
<dbReference type="EMBL" id="CP043431">
    <property type="protein sequence ID" value="QNT64959.1"/>
    <property type="molecule type" value="Genomic_DNA"/>
</dbReference>
<dbReference type="PANTHER" id="PTHR30576:SF10">
    <property type="entry name" value="SLL5057 PROTEIN"/>
    <property type="match status" value="1"/>
</dbReference>
<evidence type="ECO:0000259" key="2">
    <source>
        <dbReference type="Pfam" id="PF02397"/>
    </source>
</evidence>
<dbReference type="Pfam" id="PF02397">
    <property type="entry name" value="Bac_transf"/>
    <property type="match status" value="1"/>
</dbReference>
<dbReference type="OMA" id="HIWAYMA"/>
<name>A0A7H1MNC3_9LACO</name>
<reference evidence="3 4" key="1">
    <citation type="submission" date="2019-08" db="EMBL/GenBank/DDBJ databases">
        <authorList>
            <person name="Chang H.C."/>
            <person name="Mun S.Y."/>
        </authorList>
    </citation>
    <scope>NUCLEOTIDE SEQUENCE [LARGE SCALE GENOMIC DNA]</scope>
    <source>
        <strain evidence="3 4">SK</strain>
    </source>
</reference>